<organism evidence="1 2">
    <name type="scientific">Candidatus Avidehalobacter gallistercoris</name>
    <dbReference type="NCBI Taxonomy" id="2840694"/>
    <lineage>
        <taxon>Bacteria</taxon>
        <taxon>Bacillati</taxon>
        <taxon>Bacillota</taxon>
        <taxon>Clostridia</taxon>
        <taxon>Eubacteriales</taxon>
        <taxon>Peptococcaceae</taxon>
        <taxon>Peptococcaceae incertae sedis</taxon>
        <taxon>Candidatus Avidehalobacter</taxon>
    </lineage>
</organism>
<accession>A0A9D1HJF9</accession>
<name>A0A9D1HJF9_9FIRM</name>
<dbReference type="Proteomes" id="UP000824124">
    <property type="component" value="Unassembled WGS sequence"/>
</dbReference>
<dbReference type="AlphaFoldDB" id="A0A9D1HJF9"/>
<gene>
    <name evidence="1" type="ORF">IAB00_02895</name>
</gene>
<evidence type="ECO:0000313" key="2">
    <source>
        <dbReference type="Proteomes" id="UP000824124"/>
    </source>
</evidence>
<sequence length="145" mass="17051">MKDFLRALSERLLELFGREYRLFYGRVWQGAKGTCFFVLPSKVKREVLPGGRIRREYSLSLRFYPAKREELILQQQVGEKLLPELVELSGKKRRYHGRDLVYQPGEEFLTVSGTYEFYTTAEQEREESVVAAGDLMLEFDLNKLM</sequence>
<dbReference type="EMBL" id="DVMH01000018">
    <property type="protein sequence ID" value="HIU10180.1"/>
    <property type="molecule type" value="Genomic_DNA"/>
</dbReference>
<dbReference type="Pfam" id="PF20765">
    <property type="entry name" value="Phage_tail_terminator_8"/>
    <property type="match status" value="1"/>
</dbReference>
<comment type="caution">
    <text evidence="1">The sequence shown here is derived from an EMBL/GenBank/DDBJ whole genome shotgun (WGS) entry which is preliminary data.</text>
</comment>
<protein>
    <submittedName>
        <fullName evidence="1">Uncharacterized protein</fullName>
    </submittedName>
</protein>
<evidence type="ECO:0000313" key="1">
    <source>
        <dbReference type="EMBL" id="HIU10180.1"/>
    </source>
</evidence>
<dbReference type="InterPro" id="IPR049254">
    <property type="entry name" value="Phage_tail_terminator"/>
</dbReference>
<reference evidence="1" key="1">
    <citation type="submission" date="2020-10" db="EMBL/GenBank/DDBJ databases">
        <authorList>
            <person name="Gilroy R."/>
        </authorList>
    </citation>
    <scope>NUCLEOTIDE SEQUENCE</scope>
    <source>
        <strain evidence="1">2830</strain>
    </source>
</reference>
<reference evidence="1" key="2">
    <citation type="journal article" date="2021" name="PeerJ">
        <title>Extensive microbial diversity within the chicken gut microbiome revealed by metagenomics and culture.</title>
        <authorList>
            <person name="Gilroy R."/>
            <person name="Ravi A."/>
            <person name="Getino M."/>
            <person name="Pursley I."/>
            <person name="Horton D.L."/>
            <person name="Alikhan N.F."/>
            <person name="Baker D."/>
            <person name="Gharbi K."/>
            <person name="Hall N."/>
            <person name="Watson M."/>
            <person name="Adriaenssens E.M."/>
            <person name="Foster-Nyarko E."/>
            <person name="Jarju S."/>
            <person name="Secka A."/>
            <person name="Antonio M."/>
            <person name="Oren A."/>
            <person name="Chaudhuri R.R."/>
            <person name="La Ragione R."/>
            <person name="Hildebrand F."/>
            <person name="Pallen M.J."/>
        </authorList>
    </citation>
    <scope>NUCLEOTIDE SEQUENCE</scope>
    <source>
        <strain evidence="1">2830</strain>
    </source>
</reference>
<proteinExistence type="predicted"/>